<organism evidence="1">
    <name type="scientific">Aphanomyces invadans</name>
    <dbReference type="NCBI Taxonomy" id="157072"/>
    <lineage>
        <taxon>Eukaryota</taxon>
        <taxon>Sar</taxon>
        <taxon>Stramenopiles</taxon>
        <taxon>Oomycota</taxon>
        <taxon>Saprolegniomycetes</taxon>
        <taxon>Saprolegniales</taxon>
        <taxon>Verrucalvaceae</taxon>
        <taxon>Aphanomyces</taxon>
    </lineage>
</organism>
<dbReference type="OrthoDB" id="78974at2759"/>
<dbReference type="GeneID" id="20079800"/>
<accession>A0A024UJP8</accession>
<reference evidence="1" key="1">
    <citation type="submission" date="2013-12" db="EMBL/GenBank/DDBJ databases">
        <title>The Genome Sequence of Aphanomyces invadans NJM9701.</title>
        <authorList>
            <consortium name="The Broad Institute Genomics Platform"/>
            <person name="Russ C."/>
            <person name="Tyler B."/>
            <person name="van West P."/>
            <person name="Dieguez-Uribeondo J."/>
            <person name="Young S.K."/>
            <person name="Zeng Q."/>
            <person name="Gargeya S."/>
            <person name="Fitzgerald M."/>
            <person name="Abouelleil A."/>
            <person name="Alvarado L."/>
            <person name="Chapman S.B."/>
            <person name="Gainer-Dewar J."/>
            <person name="Goldberg J."/>
            <person name="Griggs A."/>
            <person name="Gujja S."/>
            <person name="Hansen M."/>
            <person name="Howarth C."/>
            <person name="Imamovic A."/>
            <person name="Ireland A."/>
            <person name="Larimer J."/>
            <person name="McCowan C."/>
            <person name="Murphy C."/>
            <person name="Pearson M."/>
            <person name="Poon T.W."/>
            <person name="Priest M."/>
            <person name="Roberts A."/>
            <person name="Saif S."/>
            <person name="Shea T."/>
            <person name="Sykes S."/>
            <person name="Wortman J."/>
            <person name="Nusbaum C."/>
            <person name="Birren B."/>
        </authorList>
    </citation>
    <scope>NUCLEOTIDE SEQUENCE [LARGE SCALE GENOMIC DNA]</scope>
    <source>
        <strain evidence="1">NJM9701</strain>
    </source>
</reference>
<dbReference type="EMBL" id="KI913955">
    <property type="protein sequence ID" value="ETW06519.1"/>
    <property type="molecule type" value="Genomic_DNA"/>
</dbReference>
<dbReference type="RefSeq" id="XP_008864594.1">
    <property type="nucleotide sequence ID" value="XM_008866372.1"/>
</dbReference>
<evidence type="ECO:0000313" key="1">
    <source>
        <dbReference type="EMBL" id="ETW06519.1"/>
    </source>
</evidence>
<sequence length="269" mass="29892">MRLLQQADYHVVYFTAPTTAPRGDELRQFVRASSAAIELVLLRSEGEDIHGTSESLMALVDATADMPAVSIVQSEDSLIDMRNVMKPWLRRMQSQLTSTLQWTSIDQEGVVSQSFLQLVLRSSFSVHEGHETSQHWHMLHSGMAHLHAVHVVPIDSVDGSVVIGLPLHATIATGDYDSVAVNMHYFLQSSDCAIVVKCQNKSLVFEFYLLVPVGKAFSAENPFMLYRLAAGGASFHTRNASVGTARARHIIHSIHPKEGVQPIRLRFRH</sequence>
<protein>
    <submittedName>
        <fullName evidence="1">Uncharacterized protein</fullName>
    </submittedName>
</protein>
<gene>
    <name evidence="1" type="ORF">H310_02750</name>
</gene>
<name>A0A024UJP8_9STRA</name>
<dbReference type="AlphaFoldDB" id="A0A024UJP8"/>
<dbReference type="VEuPathDB" id="FungiDB:H310_02750"/>
<proteinExistence type="predicted"/>